<protein>
    <submittedName>
        <fullName evidence="4">Integrase</fullName>
    </submittedName>
</protein>
<sequence>MALTDMTVRNAKPKDKAYKLTDSIGLFLFISPAGSKLWRFRYRFENKEQTFCMSPYPEISLSEARSKRADARKLLANSINPGQ</sequence>
<dbReference type="GO" id="GO:0015074">
    <property type="term" value="P:DNA integration"/>
    <property type="evidence" value="ECO:0007669"/>
    <property type="project" value="UniProtKB-KW"/>
</dbReference>
<dbReference type="InterPro" id="IPR025166">
    <property type="entry name" value="Integrase_DNA_bind_dom"/>
</dbReference>
<name>K7ZZ14_9ENTR</name>
<organism evidence="4 5">
    <name type="scientific">Cronobacter condimenti 1330</name>
    <dbReference type="NCBI Taxonomy" id="1073999"/>
    <lineage>
        <taxon>Bacteria</taxon>
        <taxon>Pseudomonadati</taxon>
        <taxon>Pseudomonadota</taxon>
        <taxon>Gammaproteobacteria</taxon>
        <taxon>Enterobacterales</taxon>
        <taxon>Enterobacteriaceae</taxon>
        <taxon>Cronobacter</taxon>
    </lineage>
</organism>
<evidence type="ECO:0000256" key="2">
    <source>
        <dbReference type="ARBA" id="ARBA00022908"/>
    </source>
</evidence>
<evidence type="ECO:0000256" key="1">
    <source>
        <dbReference type="ARBA" id="ARBA00008857"/>
    </source>
</evidence>
<dbReference type="AlphaFoldDB" id="K7ZZ14"/>
<dbReference type="PANTHER" id="PTHR30629">
    <property type="entry name" value="PROPHAGE INTEGRASE"/>
    <property type="match status" value="1"/>
</dbReference>
<evidence type="ECO:0000313" key="5">
    <source>
        <dbReference type="Proteomes" id="UP000009340"/>
    </source>
</evidence>
<dbReference type="Gene3D" id="3.30.160.390">
    <property type="entry name" value="Integrase, DNA-binding domain"/>
    <property type="match status" value="1"/>
</dbReference>
<dbReference type="EMBL" id="CAKW01000049">
    <property type="protein sequence ID" value="CCJ71856.1"/>
    <property type="molecule type" value="Genomic_DNA"/>
</dbReference>
<evidence type="ECO:0000313" key="4">
    <source>
        <dbReference type="EMBL" id="CCJ71856.1"/>
    </source>
</evidence>
<dbReference type="InterPro" id="IPR050808">
    <property type="entry name" value="Phage_Integrase"/>
</dbReference>
<dbReference type="eggNOG" id="COG0582">
    <property type="taxonomic scope" value="Bacteria"/>
</dbReference>
<comment type="caution">
    <text evidence="4">The sequence shown here is derived from an EMBL/GenBank/DDBJ whole genome shotgun (WGS) entry which is preliminary data.</text>
</comment>
<dbReference type="RefSeq" id="WP_007668874.1">
    <property type="nucleotide sequence ID" value="NZ_CAKW01000049.1"/>
</dbReference>
<evidence type="ECO:0000259" key="3">
    <source>
        <dbReference type="Pfam" id="PF13356"/>
    </source>
</evidence>
<dbReference type="Proteomes" id="UP000009340">
    <property type="component" value="Unassembled WGS sequence"/>
</dbReference>
<reference evidence="4" key="1">
    <citation type="submission" date="2012-07" db="EMBL/GenBank/DDBJ databases">
        <authorList>
            <person name="Cummings C."/>
        </authorList>
    </citation>
    <scope>NUCLEOTIDE SEQUENCE</scope>
    <source>
        <strain evidence="4">1330</strain>
    </source>
</reference>
<comment type="similarity">
    <text evidence="1">Belongs to the 'phage' integrase family.</text>
</comment>
<accession>K7ZZ14</accession>
<dbReference type="Pfam" id="PF13356">
    <property type="entry name" value="Arm-DNA-bind_3"/>
    <property type="match status" value="1"/>
</dbReference>
<proteinExistence type="inferred from homology"/>
<dbReference type="PANTHER" id="PTHR30629:SF2">
    <property type="entry name" value="PROPHAGE INTEGRASE INTS-RELATED"/>
    <property type="match status" value="1"/>
</dbReference>
<keyword evidence="2" id="KW-0229">DNA integration</keyword>
<feature type="domain" description="Integrase DNA-binding" evidence="3">
    <location>
        <begin position="3"/>
        <end position="82"/>
    </location>
</feature>
<gene>
    <name evidence="4" type="ORF">BN137_1202</name>
</gene>
<dbReference type="InterPro" id="IPR038488">
    <property type="entry name" value="Integrase_DNA-bd_sf"/>
</dbReference>
<dbReference type="OrthoDB" id="9795573at2"/>